<name>A0A2T2ZWC5_9PEZI</name>
<feature type="transmembrane region" description="Helical" evidence="7">
    <location>
        <begin position="87"/>
        <end position="116"/>
    </location>
</feature>
<feature type="transmembrane region" description="Helical" evidence="7">
    <location>
        <begin position="172"/>
        <end position="191"/>
    </location>
</feature>
<feature type="region of interest" description="Disordered" evidence="6">
    <location>
        <begin position="309"/>
        <end position="328"/>
    </location>
</feature>
<comment type="subcellular location">
    <subcellularLocation>
        <location evidence="1">Membrane</location>
        <topology evidence="1">Multi-pass membrane protein</topology>
    </subcellularLocation>
</comment>
<keyword evidence="3 7" id="KW-1133">Transmembrane helix</keyword>
<feature type="domain" description="Rhodopsin" evidence="8">
    <location>
        <begin position="13"/>
        <end position="234"/>
    </location>
</feature>
<feature type="region of interest" description="Disordered" evidence="6">
    <location>
        <begin position="417"/>
        <end position="451"/>
    </location>
</feature>
<keyword evidence="2 7" id="KW-0812">Transmembrane</keyword>
<evidence type="ECO:0000313" key="9">
    <source>
        <dbReference type="EMBL" id="PSR78411.1"/>
    </source>
</evidence>
<evidence type="ECO:0000256" key="1">
    <source>
        <dbReference type="ARBA" id="ARBA00004141"/>
    </source>
</evidence>
<dbReference type="Proteomes" id="UP000241462">
    <property type="component" value="Unassembled WGS sequence"/>
</dbReference>
<evidence type="ECO:0000256" key="2">
    <source>
        <dbReference type="ARBA" id="ARBA00022692"/>
    </source>
</evidence>
<evidence type="ECO:0000256" key="7">
    <source>
        <dbReference type="SAM" id="Phobius"/>
    </source>
</evidence>
<feature type="transmembrane region" description="Helical" evidence="7">
    <location>
        <begin position="48"/>
        <end position="75"/>
    </location>
</feature>
<keyword evidence="4 7" id="KW-0472">Membrane</keyword>
<reference evidence="9 10" key="1">
    <citation type="journal article" date="2018" name="Mycol. Prog.">
        <title>Coniella lustricola, a new species from submerged detritus.</title>
        <authorList>
            <person name="Raudabaugh D.B."/>
            <person name="Iturriaga T."/>
            <person name="Carver A."/>
            <person name="Mondo S."/>
            <person name="Pangilinan J."/>
            <person name="Lipzen A."/>
            <person name="He G."/>
            <person name="Amirebrahimi M."/>
            <person name="Grigoriev I.V."/>
            <person name="Miller A.N."/>
        </authorList>
    </citation>
    <scope>NUCLEOTIDE SEQUENCE [LARGE SCALE GENOMIC DNA]</scope>
    <source>
        <strain evidence="9 10">B22-T-1</strain>
    </source>
</reference>
<accession>A0A2T2ZWC5</accession>
<evidence type="ECO:0000256" key="3">
    <source>
        <dbReference type="ARBA" id="ARBA00022989"/>
    </source>
</evidence>
<protein>
    <recommendedName>
        <fullName evidence="8">Rhodopsin domain-containing protein</fullName>
    </recommendedName>
</protein>
<evidence type="ECO:0000259" key="8">
    <source>
        <dbReference type="Pfam" id="PF20684"/>
    </source>
</evidence>
<sequence length="451" mass="48435">MLSNVTGCLRKTLLTIAFAAGNTQLIRYGEGYDIWDIDILGFKEFLRWLYYSSVIYIPAAYTTKATILLLIARVFAVRERIAKALRYFIIALGIAYLPIQIAKTAICIPVSAYWTITSDTGLAGENPHCLNQSRLFTADIAVAVITDIIILILPMPLAISMRTLSLWQKIKIVFLLSTGGVAVGTTVYRLYYSLYFVSSTNPTKDFTIQSILTLLELAIGLICACLPSVNVLVKSLIARIGARRRHSAIFNVPRTASSGRGRLPLTRSDTSSTWLGAWRLSKPTTRTTTTAVSTKTAITTTTNTTTTTDATLVPVGSTSTVGGPGDDRSPLVSGHVHRGMSVSSPPAPPPCDLLGPLQEASGGGSGGAADRRSTLTAAAAAYVITRLPSVSEIGGFRSGRFENDLERDGDGVVLQMSKYRPRAGSQASALPLPPPSPPPQRRPSRASNYPL</sequence>
<feature type="transmembrane region" description="Helical" evidence="7">
    <location>
        <begin position="211"/>
        <end position="233"/>
    </location>
</feature>
<dbReference type="InParanoid" id="A0A2T2ZWC5"/>
<evidence type="ECO:0000256" key="6">
    <source>
        <dbReference type="SAM" id="MobiDB-lite"/>
    </source>
</evidence>
<organism evidence="9 10">
    <name type="scientific">Coniella lustricola</name>
    <dbReference type="NCBI Taxonomy" id="2025994"/>
    <lineage>
        <taxon>Eukaryota</taxon>
        <taxon>Fungi</taxon>
        <taxon>Dikarya</taxon>
        <taxon>Ascomycota</taxon>
        <taxon>Pezizomycotina</taxon>
        <taxon>Sordariomycetes</taxon>
        <taxon>Sordariomycetidae</taxon>
        <taxon>Diaporthales</taxon>
        <taxon>Schizoparmaceae</taxon>
        <taxon>Coniella</taxon>
    </lineage>
</organism>
<dbReference type="InterPro" id="IPR052337">
    <property type="entry name" value="SAT4-like"/>
</dbReference>
<dbReference type="GO" id="GO:0016020">
    <property type="term" value="C:membrane"/>
    <property type="evidence" value="ECO:0007669"/>
    <property type="project" value="UniProtKB-SubCell"/>
</dbReference>
<comment type="similarity">
    <text evidence="5">Belongs to the SAT4 family.</text>
</comment>
<dbReference type="InterPro" id="IPR049326">
    <property type="entry name" value="Rhodopsin_dom_fungi"/>
</dbReference>
<proteinExistence type="inferred from homology"/>
<dbReference type="PANTHER" id="PTHR33048:SF129">
    <property type="entry name" value="INTEGRAL MEMBRANE PROTEIN-RELATED"/>
    <property type="match status" value="1"/>
</dbReference>
<dbReference type="OrthoDB" id="5378633at2759"/>
<dbReference type="AlphaFoldDB" id="A0A2T2ZWC5"/>
<dbReference type="PANTHER" id="PTHR33048">
    <property type="entry name" value="PTH11-LIKE INTEGRAL MEMBRANE PROTEIN (AFU_ORTHOLOGUE AFUA_5G11245)"/>
    <property type="match status" value="1"/>
</dbReference>
<dbReference type="Pfam" id="PF20684">
    <property type="entry name" value="Fung_rhodopsin"/>
    <property type="match status" value="1"/>
</dbReference>
<dbReference type="EMBL" id="KZ678608">
    <property type="protein sequence ID" value="PSR78411.1"/>
    <property type="molecule type" value="Genomic_DNA"/>
</dbReference>
<keyword evidence="10" id="KW-1185">Reference proteome</keyword>
<evidence type="ECO:0000256" key="5">
    <source>
        <dbReference type="ARBA" id="ARBA00038359"/>
    </source>
</evidence>
<feature type="transmembrane region" description="Helical" evidence="7">
    <location>
        <begin position="136"/>
        <end position="160"/>
    </location>
</feature>
<gene>
    <name evidence="9" type="ORF">BD289DRAFT_456281</name>
</gene>
<evidence type="ECO:0000313" key="10">
    <source>
        <dbReference type="Proteomes" id="UP000241462"/>
    </source>
</evidence>
<feature type="region of interest" description="Disordered" evidence="6">
    <location>
        <begin position="336"/>
        <end position="370"/>
    </location>
</feature>
<evidence type="ECO:0000256" key="4">
    <source>
        <dbReference type="ARBA" id="ARBA00023136"/>
    </source>
</evidence>
<feature type="compositionally biased region" description="Pro residues" evidence="6">
    <location>
        <begin position="431"/>
        <end position="441"/>
    </location>
</feature>